<organism evidence="2 3">
    <name type="scientific">Ectocarpus siliculosus</name>
    <name type="common">Brown alga</name>
    <name type="synonym">Conferva siliculosa</name>
    <dbReference type="NCBI Taxonomy" id="2880"/>
    <lineage>
        <taxon>Eukaryota</taxon>
        <taxon>Sar</taxon>
        <taxon>Stramenopiles</taxon>
        <taxon>Ochrophyta</taxon>
        <taxon>PX clade</taxon>
        <taxon>Phaeophyceae</taxon>
        <taxon>Ectocarpales</taxon>
        <taxon>Ectocarpaceae</taxon>
        <taxon>Ectocarpus</taxon>
    </lineage>
</organism>
<dbReference type="GO" id="GO:0005524">
    <property type="term" value="F:ATP binding"/>
    <property type="evidence" value="ECO:0007669"/>
    <property type="project" value="InterPro"/>
</dbReference>
<dbReference type="PROSITE" id="PS50011">
    <property type="entry name" value="PROTEIN_KINASE_DOM"/>
    <property type="match status" value="1"/>
</dbReference>
<protein>
    <recommendedName>
        <fullName evidence="1">Protein kinase domain-containing protein</fullName>
    </recommendedName>
</protein>
<keyword evidence="3" id="KW-1185">Reference proteome</keyword>
<dbReference type="SUPFAM" id="SSF56112">
    <property type="entry name" value="Protein kinase-like (PK-like)"/>
    <property type="match status" value="1"/>
</dbReference>
<name>D8LKR6_ECTSI</name>
<evidence type="ECO:0000259" key="1">
    <source>
        <dbReference type="PROSITE" id="PS50011"/>
    </source>
</evidence>
<sequence>MARTDPSSTVKQKCQDMYRNEVGAFVRTTAASIQGVAKLIAICPLFGPNNAIILEYCGPIMLSKVVLKDPKALAALDLQEVSMADKTDIMGQLFNAMLGLNSIGVGHNDVNPPNVMLERKQARNNAKSYLLATVVDLGTATVLADDGTSELPMTGAREYTDPQV</sequence>
<proteinExistence type="predicted"/>
<dbReference type="EMBL" id="FN649760">
    <property type="protein sequence ID" value="CBN76101.1"/>
    <property type="molecule type" value="Genomic_DNA"/>
</dbReference>
<dbReference type="InterPro" id="IPR011009">
    <property type="entry name" value="Kinase-like_dom_sf"/>
</dbReference>
<dbReference type="GO" id="GO:0004672">
    <property type="term" value="F:protein kinase activity"/>
    <property type="evidence" value="ECO:0007669"/>
    <property type="project" value="InterPro"/>
</dbReference>
<evidence type="ECO:0000313" key="2">
    <source>
        <dbReference type="EMBL" id="CBN76101.1"/>
    </source>
</evidence>
<evidence type="ECO:0000313" key="3">
    <source>
        <dbReference type="Proteomes" id="UP000002630"/>
    </source>
</evidence>
<dbReference type="Gene3D" id="1.10.510.10">
    <property type="entry name" value="Transferase(Phosphotransferase) domain 1"/>
    <property type="match status" value="1"/>
</dbReference>
<dbReference type="InterPro" id="IPR000719">
    <property type="entry name" value="Prot_kinase_dom"/>
</dbReference>
<dbReference type="InParanoid" id="D8LKR6"/>
<accession>D8LKR6</accession>
<feature type="domain" description="Protein kinase" evidence="1">
    <location>
        <begin position="1"/>
        <end position="164"/>
    </location>
</feature>
<gene>
    <name evidence="2" type="ORF">Esi_0304_0028</name>
</gene>
<dbReference type="Proteomes" id="UP000002630">
    <property type="component" value="Unassembled WGS sequence"/>
</dbReference>
<dbReference type="AlphaFoldDB" id="D8LKR6"/>
<reference evidence="2 3" key="1">
    <citation type="journal article" date="2010" name="Nature">
        <title>The Ectocarpus genome and the independent evolution of multicellularity in brown algae.</title>
        <authorList>
            <person name="Cock J.M."/>
            <person name="Sterck L."/>
            <person name="Rouze P."/>
            <person name="Scornet D."/>
            <person name="Allen A.E."/>
            <person name="Amoutzias G."/>
            <person name="Anthouard V."/>
            <person name="Artiguenave F."/>
            <person name="Aury J.M."/>
            <person name="Badger J.H."/>
            <person name="Beszteri B."/>
            <person name="Billiau K."/>
            <person name="Bonnet E."/>
            <person name="Bothwell J.H."/>
            <person name="Bowler C."/>
            <person name="Boyen C."/>
            <person name="Brownlee C."/>
            <person name="Carrano C.J."/>
            <person name="Charrier B."/>
            <person name="Cho G.Y."/>
            <person name="Coelho S.M."/>
            <person name="Collen J."/>
            <person name="Corre E."/>
            <person name="Da Silva C."/>
            <person name="Delage L."/>
            <person name="Delaroque N."/>
            <person name="Dittami S.M."/>
            <person name="Doulbeau S."/>
            <person name="Elias M."/>
            <person name="Farnham G."/>
            <person name="Gachon C.M."/>
            <person name="Gschloessl B."/>
            <person name="Heesch S."/>
            <person name="Jabbari K."/>
            <person name="Jubin C."/>
            <person name="Kawai H."/>
            <person name="Kimura K."/>
            <person name="Kloareg B."/>
            <person name="Kupper F.C."/>
            <person name="Lang D."/>
            <person name="Le Bail A."/>
            <person name="Leblanc C."/>
            <person name="Lerouge P."/>
            <person name="Lohr M."/>
            <person name="Lopez P.J."/>
            <person name="Martens C."/>
            <person name="Maumus F."/>
            <person name="Michel G."/>
            <person name="Miranda-Saavedra D."/>
            <person name="Morales J."/>
            <person name="Moreau H."/>
            <person name="Motomura T."/>
            <person name="Nagasato C."/>
            <person name="Napoli C.A."/>
            <person name="Nelson D.R."/>
            <person name="Nyvall-Collen P."/>
            <person name="Peters A.F."/>
            <person name="Pommier C."/>
            <person name="Potin P."/>
            <person name="Poulain J."/>
            <person name="Quesneville H."/>
            <person name="Read B."/>
            <person name="Rensing S.A."/>
            <person name="Ritter A."/>
            <person name="Rousvoal S."/>
            <person name="Samanta M."/>
            <person name="Samson G."/>
            <person name="Schroeder D.C."/>
            <person name="Segurens B."/>
            <person name="Strittmatter M."/>
            <person name="Tonon T."/>
            <person name="Tregear J.W."/>
            <person name="Valentin K."/>
            <person name="von Dassow P."/>
            <person name="Yamagishi T."/>
            <person name="Van de Peer Y."/>
            <person name="Wincker P."/>
        </authorList>
    </citation>
    <scope>NUCLEOTIDE SEQUENCE [LARGE SCALE GENOMIC DNA]</scope>
    <source>
        <strain evidence="3">Ec32 / CCAP1310/4</strain>
    </source>
</reference>